<sequence>SPPRHPVKSPALMALALVLALGATAWGIAAVTGTGPGGGTADDDKRPLLSAECAGPVGLGQRGACVREVQRLLARAGAEMDVDGDFGPQTLRRVTAFQALSRIDADGVVGEETKKALYAAKSRMDTWPPGKVRQRVRKVFREAPDDAVALADCQSFLDPLHVVPNTNGTRNWGVFQISDAALRKLGGTPRDAMDPEWNIQAAHRLWSRTKGFGDWPDCDRASSPDAVGPALVSTVDGRSSEPGQDGSSPPASAPSSANTVCPVPGQRFKTLHHDRVYLVGPGNRLYYVPDATVYFNLWDDWNGVAVVSGSVFADCAWDEAHELANGFLAREGGSSRAYIWDAWYGYRPIPDRAVFDKYGFSETKIQSRPSLSPVSGDTGWR</sequence>
<dbReference type="InterPro" id="IPR036366">
    <property type="entry name" value="PGBDSf"/>
</dbReference>
<dbReference type="InterPro" id="IPR036365">
    <property type="entry name" value="PGBD-like_sf"/>
</dbReference>
<dbReference type="InterPro" id="IPR002477">
    <property type="entry name" value="Peptidoglycan-bd-like"/>
</dbReference>
<dbReference type="Proteomes" id="UP001139384">
    <property type="component" value="Unassembled WGS sequence"/>
</dbReference>
<evidence type="ECO:0000313" key="5">
    <source>
        <dbReference type="Proteomes" id="UP001139384"/>
    </source>
</evidence>
<keyword evidence="2" id="KW-0732">Signal</keyword>
<feature type="region of interest" description="Disordered" evidence="1">
    <location>
        <begin position="226"/>
        <end position="259"/>
    </location>
</feature>
<protein>
    <submittedName>
        <fullName evidence="4">Peptidoglycan-binding protein</fullName>
    </submittedName>
</protein>
<evidence type="ECO:0000256" key="1">
    <source>
        <dbReference type="SAM" id="MobiDB-lite"/>
    </source>
</evidence>
<dbReference type="Gene3D" id="1.10.530.10">
    <property type="match status" value="1"/>
</dbReference>
<dbReference type="SUPFAM" id="SSF47090">
    <property type="entry name" value="PGBD-like"/>
    <property type="match status" value="1"/>
</dbReference>
<dbReference type="EMBL" id="JAKEIP010000250">
    <property type="protein sequence ID" value="MCF1598892.1"/>
    <property type="molecule type" value="Genomic_DNA"/>
</dbReference>
<feature type="chain" id="PRO_5040748686" evidence="2">
    <location>
        <begin position="26"/>
        <end position="381"/>
    </location>
</feature>
<dbReference type="Pfam" id="PF01471">
    <property type="entry name" value="PG_binding_1"/>
    <property type="match status" value="1"/>
</dbReference>
<feature type="compositionally biased region" description="Low complexity" evidence="1">
    <location>
        <begin position="247"/>
        <end position="257"/>
    </location>
</feature>
<evidence type="ECO:0000256" key="2">
    <source>
        <dbReference type="SAM" id="SignalP"/>
    </source>
</evidence>
<proteinExistence type="predicted"/>
<evidence type="ECO:0000313" key="4">
    <source>
        <dbReference type="EMBL" id="MCF1598892.1"/>
    </source>
</evidence>
<dbReference type="AlphaFoldDB" id="A0A9X1Q4D1"/>
<gene>
    <name evidence="4" type="ORF">L0P92_35865</name>
</gene>
<organism evidence="4 5">
    <name type="scientific">Streptomyces muensis</name>
    <dbReference type="NCBI Taxonomy" id="1077944"/>
    <lineage>
        <taxon>Bacteria</taxon>
        <taxon>Bacillati</taxon>
        <taxon>Actinomycetota</taxon>
        <taxon>Actinomycetes</taxon>
        <taxon>Kitasatosporales</taxon>
        <taxon>Streptomycetaceae</taxon>
        <taxon>Streptomyces</taxon>
    </lineage>
</organism>
<feature type="domain" description="Peptidoglycan binding-like" evidence="3">
    <location>
        <begin position="63"/>
        <end position="117"/>
    </location>
</feature>
<accession>A0A9X1Q4D1</accession>
<comment type="caution">
    <text evidence="4">The sequence shown here is derived from an EMBL/GenBank/DDBJ whole genome shotgun (WGS) entry which is preliminary data.</text>
</comment>
<name>A0A9X1Q4D1_STRM4</name>
<dbReference type="RefSeq" id="WP_234767243.1">
    <property type="nucleotide sequence ID" value="NZ_JAKEIP010000250.1"/>
</dbReference>
<evidence type="ECO:0000259" key="3">
    <source>
        <dbReference type="Pfam" id="PF01471"/>
    </source>
</evidence>
<dbReference type="SUPFAM" id="SSF53955">
    <property type="entry name" value="Lysozyme-like"/>
    <property type="match status" value="1"/>
</dbReference>
<feature type="non-terminal residue" evidence="4">
    <location>
        <position position="1"/>
    </location>
</feature>
<feature type="signal peptide" evidence="2">
    <location>
        <begin position="1"/>
        <end position="25"/>
    </location>
</feature>
<keyword evidence="5" id="KW-1185">Reference proteome</keyword>
<dbReference type="Gene3D" id="1.10.101.10">
    <property type="entry name" value="PGBD-like superfamily/PGBD"/>
    <property type="match status" value="1"/>
</dbReference>
<dbReference type="InterPro" id="IPR023346">
    <property type="entry name" value="Lysozyme-like_dom_sf"/>
</dbReference>
<reference evidence="4" key="1">
    <citation type="submission" date="2022-01" db="EMBL/GenBank/DDBJ databases">
        <title>Draft Genome Sequences of Seven Type Strains of the Genus Streptomyces.</title>
        <authorList>
            <person name="Aziz S."/>
            <person name="Coretto E."/>
            <person name="Chronakova A."/>
            <person name="Sproer C."/>
            <person name="Huber K."/>
            <person name="Nouioui I."/>
            <person name="Gross H."/>
        </authorList>
    </citation>
    <scope>NUCLEOTIDE SEQUENCE</scope>
    <source>
        <strain evidence="4">DSM 103493</strain>
    </source>
</reference>